<dbReference type="EMBL" id="VNHS01000002">
    <property type="protein sequence ID" value="TYP78204.1"/>
    <property type="molecule type" value="Genomic_DNA"/>
</dbReference>
<feature type="compositionally biased region" description="Basic and acidic residues" evidence="1">
    <location>
        <begin position="97"/>
        <end position="109"/>
    </location>
</feature>
<evidence type="ECO:0000313" key="2">
    <source>
        <dbReference type="EMBL" id="TYP78204.1"/>
    </source>
</evidence>
<evidence type="ECO:0000256" key="1">
    <source>
        <dbReference type="SAM" id="MobiDB-lite"/>
    </source>
</evidence>
<feature type="compositionally biased region" description="Low complexity" evidence="1">
    <location>
        <begin position="69"/>
        <end position="91"/>
    </location>
</feature>
<reference evidence="2 3" key="1">
    <citation type="submission" date="2019-07" db="EMBL/GenBank/DDBJ databases">
        <title>Genomic Encyclopedia of Type Strains, Phase III (KMG-III): the genomes of soil and plant-associated and newly described type strains.</title>
        <authorList>
            <person name="Whitman W."/>
        </authorList>
    </citation>
    <scope>NUCLEOTIDE SEQUENCE [LARGE SCALE GENOMIC DNA]</scope>
    <source>
        <strain evidence="2 3">BL24</strain>
    </source>
</reference>
<dbReference type="OrthoDB" id="2485090at2"/>
<accession>A0A5S5CFP4</accession>
<dbReference type="RefSeq" id="WP_148928651.1">
    <property type="nucleotide sequence ID" value="NZ_VNHS01000002.1"/>
</dbReference>
<organism evidence="2 3">
    <name type="scientific">Paenibacillus methanolicus</name>
    <dbReference type="NCBI Taxonomy" id="582686"/>
    <lineage>
        <taxon>Bacteria</taxon>
        <taxon>Bacillati</taxon>
        <taxon>Bacillota</taxon>
        <taxon>Bacilli</taxon>
        <taxon>Bacillales</taxon>
        <taxon>Paenibacillaceae</taxon>
        <taxon>Paenibacillus</taxon>
    </lineage>
</organism>
<evidence type="ECO:0000313" key="3">
    <source>
        <dbReference type="Proteomes" id="UP000323257"/>
    </source>
</evidence>
<dbReference type="Proteomes" id="UP000323257">
    <property type="component" value="Unassembled WGS sequence"/>
</dbReference>
<name>A0A5S5CFP4_9BACL</name>
<gene>
    <name evidence="2" type="ORF">BCM02_102781</name>
</gene>
<dbReference type="AlphaFoldDB" id="A0A5S5CFP4"/>
<sequence>MSEHASAQRTTSNQAPVQAQPARTGTATTGSADPRQLTAASLMQLQRTVGNRAAQGIVQRTQGGQPALQRAGGNAPPQGQQQGPGGTPSAPTLTPEQEQRKRDFETARDAKAGELATDAFTKIRSGVKQQLDVFLTSDSAAAPIRENVKAKVISEISASMSGGTDDQKADALKFAEASAPGLMLRKLKSYAEEVANAQYGDNKKPGLAAEAKGVYDAVAPSASDAAYEKQKTKAAADAKKKVDGLVKTAVAGAVTTSKTVIAAKFAPSASGAAGGFDRIDVGTVGQDELNKRLGFEDKLVDQTVVETEDIGNNQTRDIKDMEHIYRTVLAAPLKKAVLSKLGVGRSGFRRSKELNKYRDELKQGARSKVNTQINAEIASRSGGAMSPSPNKAEYMKMATKVKAHKESKKLVDDVMALEADAIVARQVPKTETLDKLTKLAKSSAYEAARQSNANAGSLTDAQKEKIRAAGVEAATVHAKELLKKKQEAAVLDARKITKGTKATAQAPATGPDAAKTAEIRGAVEDDGKTKDMAKKLIDESIAAPDITGGMSRIGRLIDLAAPNPGDAASMSVELKIPFASAHGAAQGYFLFGFGGEAEREDGELSVGTEVTFGAGFSTFGLDANFRVGVHLDGKGAGSGQVMNLLSYGLYREMTNVSKPAAQHFWGSGGKSGDTKMVEAEKWAMMIEEQYLTAGAEVSVGYLMKIAMEANVGVAEFSADLAGKQLSTYNMDVIGKKGKDASGRALTAEERVNAGSIGKGEIRNIYDASTEVELKFGKDKVAFGLEGSLTRIGKKLREASLTLSASIPSQFGEEGGDMTMYAGKIVTAAVGAGKNLSALLAKAARPEHNRGERATGTVLDAGSDALFTGNYFDDIGTSFSEKIMGDETVNDTMRSWLPGQDDSASAIEQSAKIGLSNALQLAVEFKKEYDENGVSGGWEVTLSASQVKGLEVDAEVVKVAVEKAKRLGKLTFGGGNPVAVEGLGFSR</sequence>
<feature type="region of interest" description="Disordered" evidence="1">
    <location>
        <begin position="1"/>
        <end position="109"/>
    </location>
</feature>
<feature type="compositionally biased region" description="Polar residues" evidence="1">
    <location>
        <begin position="38"/>
        <end position="49"/>
    </location>
</feature>
<protein>
    <submittedName>
        <fullName evidence="2">Uncharacterized protein</fullName>
    </submittedName>
</protein>
<proteinExistence type="predicted"/>
<feature type="compositionally biased region" description="Polar residues" evidence="1">
    <location>
        <begin position="1"/>
        <end position="31"/>
    </location>
</feature>
<keyword evidence="3" id="KW-1185">Reference proteome</keyword>
<comment type="caution">
    <text evidence="2">The sequence shown here is derived from an EMBL/GenBank/DDBJ whole genome shotgun (WGS) entry which is preliminary data.</text>
</comment>